<dbReference type="PANTHER" id="PTHR37692">
    <property type="entry name" value="HYPOTHETICAL MEMBRANE SPANNING PROTEIN"/>
    <property type="match status" value="1"/>
</dbReference>
<dbReference type="InterPro" id="IPR007352">
    <property type="entry name" value="DUF420"/>
</dbReference>
<keyword evidence="3" id="KW-1185">Reference proteome</keyword>
<dbReference type="RefSeq" id="WP_188770367.1">
    <property type="nucleotide sequence ID" value="NZ_BMKK01000014.1"/>
</dbReference>
<accession>A0A917DXP2</accession>
<organism evidence="2 3">
    <name type="scientific">Emticicia aquatilis</name>
    <dbReference type="NCBI Taxonomy" id="1537369"/>
    <lineage>
        <taxon>Bacteria</taxon>
        <taxon>Pseudomonadati</taxon>
        <taxon>Bacteroidota</taxon>
        <taxon>Cytophagia</taxon>
        <taxon>Cytophagales</taxon>
        <taxon>Leadbetterellaceae</taxon>
        <taxon>Emticicia</taxon>
    </lineage>
</organism>
<protein>
    <recommendedName>
        <fullName evidence="4">DUF420 domain-containing protein</fullName>
    </recommendedName>
</protein>
<feature type="transmembrane region" description="Helical" evidence="1">
    <location>
        <begin position="12"/>
        <end position="33"/>
    </location>
</feature>
<keyword evidence="1" id="KW-0472">Membrane</keyword>
<feature type="transmembrane region" description="Helical" evidence="1">
    <location>
        <begin position="155"/>
        <end position="174"/>
    </location>
</feature>
<name>A0A917DXP2_9BACT</name>
<sequence>MKAVRAKQDKASMTFINVVSVAVPLVVAILLGIRQKIDLGAWTKVLPHVIGAINTITSILLIYGLFLIKQKQIQRHRKVMSLAFLLGGVFLVCYVLYHLTNPSTSYGGEGFIRYFYYFILISHILLSLVVLPLVLRAYFFAWVEEYELHRKLTKYAFPIWLYVSVTGVIAYLMIKPYYV</sequence>
<feature type="transmembrane region" description="Helical" evidence="1">
    <location>
        <begin position="117"/>
        <end position="143"/>
    </location>
</feature>
<keyword evidence="1" id="KW-0812">Transmembrane</keyword>
<comment type="caution">
    <text evidence="2">The sequence shown here is derived from an EMBL/GenBank/DDBJ whole genome shotgun (WGS) entry which is preliminary data.</text>
</comment>
<reference evidence="2" key="2">
    <citation type="submission" date="2020-09" db="EMBL/GenBank/DDBJ databases">
        <authorList>
            <person name="Sun Q."/>
            <person name="Zhou Y."/>
        </authorList>
    </citation>
    <scope>NUCLEOTIDE SEQUENCE</scope>
    <source>
        <strain evidence="2">CGMCC 1.15958</strain>
    </source>
</reference>
<proteinExistence type="predicted"/>
<feature type="transmembrane region" description="Helical" evidence="1">
    <location>
        <begin position="79"/>
        <end position="97"/>
    </location>
</feature>
<dbReference type="Pfam" id="PF04238">
    <property type="entry name" value="DUF420"/>
    <property type="match status" value="1"/>
</dbReference>
<reference evidence="2" key="1">
    <citation type="journal article" date="2014" name="Int. J. Syst. Evol. Microbiol.">
        <title>Complete genome sequence of Corynebacterium casei LMG S-19264T (=DSM 44701T), isolated from a smear-ripened cheese.</title>
        <authorList>
            <consortium name="US DOE Joint Genome Institute (JGI-PGF)"/>
            <person name="Walter F."/>
            <person name="Albersmeier A."/>
            <person name="Kalinowski J."/>
            <person name="Ruckert C."/>
        </authorList>
    </citation>
    <scope>NUCLEOTIDE SEQUENCE</scope>
    <source>
        <strain evidence="2">CGMCC 1.15958</strain>
    </source>
</reference>
<dbReference type="PANTHER" id="PTHR37692:SF1">
    <property type="entry name" value="DUF420 DOMAIN-CONTAINING PROTEIN"/>
    <property type="match status" value="1"/>
</dbReference>
<feature type="transmembrane region" description="Helical" evidence="1">
    <location>
        <begin position="45"/>
        <end position="67"/>
    </location>
</feature>
<gene>
    <name evidence="2" type="primary">yozB</name>
    <name evidence="2" type="ORF">GCM10011514_48440</name>
</gene>
<dbReference type="EMBL" id="BMKK01000014">
    <property type="protein sequence ID" value="GGD78724.1"/>
    <property type="molecule type" value="Genomic_DNA"/>
</dbReference>
<evidence type="ECO:0000256" key="1">
    <source>
        <dbReference type="SAM" id="Phobius"/>
    </source>
</evidence>
<evidence type="ECO:0008006" key="4">
    <source>
        <dbReference type="Google" id="ProtNLM"/>
    </source>
</evidence>
<evidence type="ECO:0000313" key="2">
    <source>
        <dbReference type="EMBL" id="GGD78724.1"/>
    </source>
</evidence>
<dbReference type="Proteomes" id="UP000609064">
    <property type="component" value="Unassembled WGS sequence"/>
</dbReference>
<dbReference type="AlphaFoldDB" id="A0A917DXP2"/>
<keyword evidence="1" id="KW-1133">Transmembrane helix</keyword>
<evidence type="ECO:0000313" key="3">
    <source>
        <dbReference type="Proteomes" id="UP000609064"/>
    </source>
</evidence>